<protein>
    <submittedName>
        <fullName evidence="2">Uncharacterized protein</fullName>
    </submittedName>
</protein>
<reference evidence="2 3" key="1">
    <citation type="submission" date="2016-09" db="EMBL/GenBank/DDBJ databases">
        <authorList>
            <person name="Capua I."/>
            <person name="De Benedictis P."/>
            <person name="Joannis T."/>
            <person name="Lombin L.H."/>
            <person name="Cattoli G."/>
        </authorList>
    </citation>
    <scope>NUCLEOTIDE SEQUENCE [LARGE SCALE GENOMIC DNA]</scope>
    <source>
        <strain evidence="2 3">ISLP-3</strain>
    </source>
</reference>
<keyword evidence="1" id="KW-0472">Membrane</keyword>
<sequence>MNPAAKKCIRWSIGLFVVGALLLVYLPDIYMAINNRTGPNAELGLGFLTVALTLVQWTLMPVGASLIGAAVVIQVLAGETKHPAEDPVRDRNRNRNF</sequence>
<keyword evidence="1" id="KW-1133">Transmembrane helix</keyword>
<dbReference type="Proteomes" id="UP000199039">
    <property type="component" value="Unassembled WGS sequence"/>
</dbReference>
<dbReference type="RefSeq" id="WP_139185647.1">
    <property type="nucleotide sequence ID" value="NZ_FMYH01000001.1"/>
</dbReference>
<dbReference type="EMBL" id="FMYH01000001">
    <property type="protein sequence ID" value="SDB84858.1"/>
    <property type="molecule type" value="Genomic_DNA"/>
</dbReference>
<accession>A0A1G6GSA2</accession>
<keyword evidence="3" id="KW-1185">Reference proteome</keyword>
<proteinExistence type="predicted"/>
<evidence type="ECO:0000313" key="2">
    <source>
        <dbReference type="EMBL" id="SDB84858.1"/>
    </source>
</evidence>
<dbReference type="AlphaFoldDB" id="A0A1G6GSA2"/>
<dbReference type="OrthoDB" id="5147804at2"/>
<gene>
    <name evidence="2" type="ORF">SAMN05216410_0425</name>
</gene>
<feature type="transmembrane region" description="Helical" evidence="1">
    <location>
        <begin position="45"/>
        <end position="73"/>
    </location>
</feature>
<evidence type="ECO:0000313" key="3">
    <source>
        <dbReference type="Proteomes" id="UP000199039"/>
    </source>
</evidence>
<name>A0A1G6GSA2_9MICO</name>
<organism evidence="2 3">
    <name type="scientific">Sanguibacter gelidistatuariae</name>
    <dbReference type="NCBI Taxonomy" id="1814289"/>
    <lineage>
        <taxon>Bacteria</taxon>
        <taxon>Bacillati</taxon>
        <taxon>Actinomycetota</taxon>
        <taxon>Actinomycetes</taxon>
        <taxon>Micrococcales</taxon>
        <taxon>Sanguibacteraceae</taxon>
        <taxon>Sanguibacter</taxon>
    </lineage>
</organism>
<feature type="transmembrane region" description="Helical" evidence="1">
    <location>
        <begin position="12"/>
        <end position="33"/>
    </location>
</feature>
<keyword evidence="1" id="KW-0812">Transmembrane</keyword>
<evidence type="ECO:0000256" key="1">
    <source>
        <dbReference type="SAM" id="Phobius"/>
    </source>
</evidence>